<feature type="binding site" evidence="7">
    <location>
        <position position="333"/>
    </location>
    <ligand>
        <name>phosphoenolpyruvate</name>
        <dbReference type="ChEBI" id="CHEBI:58702"/>
    </ligand>
</feature>
<dbReference type="Pfam" id="PF00275">
    <property type="entry name" value="EPSP_synthase"/>
    <property type="match status" value="1"/>
</dbReference>
<dbReference type="PANTHER" id="PTHR21090:SF5">
    <property type="entry name" value="PENTAFUNCTIONAL AROM POLYPEPTIDE"/>
    <property type="match status" value="1"/>
</dbReference>
<dbReference type="CDD" id="cd01556">
    <property type="entry name" value="EPSP_synthase"/>
    <property type="match status" value="1"/>
</dbReference>
<feature type="binding site" evidence="7">
    <location>
        <position position="189"/>
    </location>
    <ligand>
        <name>3-phosphoshikimate</name>
        <dbReference type="ChEBI" id="CHEBI:145989"/>
    </ligand>
</feature>
<feature type="binding site" evidence="7">
    <location>
        <position position="329"/>
    </location>
    <ligand>
        <name>3-phosphoshikimate</name>
        <dbReference type="ChEBI" id="CHEBI:145989"/>
    </ligand>
</feature>
<dbReference type="PIRSF" id="PIRSF000505">
    <property type="entry name" value="EPSPS"/>
    <property type="match status" value="1"/>
</dbReference>
<dbReference type="AlphaFoldDB" id="A0A9D1DQB3"/>
<evidence type="ECO:0000256" key="7">
    <source>
        <dbReference type="HAMAP-Rule" id="MF_00210"/>
    </source>
</evidence>
<feature type="binding site" evidence="7">
    <location>
        <position position="162"/>
    </location>
    <ligand>
        <name>3-phosphoshikimate</name>
        <dbReference type="ChEBI" id="CHEBI:145989"/>
    </ligand>
</feature>
<dbReference type="GO" id="GO:0009423">
    <property type="term" value="P:chorismate biosynthetic process"/>
    <property type="evidence" value="ECO:0007669"/>
    <property type="project" value="UniProtKB-UniRule"/>
</dbReference>
<dbReference type="HAMAP" id="MF_00210">
    <property type="entry name" value="EPSP_synth"/>
    <property type="match status" value="1"/>
</dbReference>
<feature type="binding site" evidence="7">
    <location>
        <position position="163"/>
    </location>
    <ligand>
        <name>3-phosphoshikimate</name>
        <dbReference type="ChEBI" id="CHEBI:145989"/>
    </ligand>
</feature>
<evidence type="ECO:0000256" key="6">
    <source>
        <dbReference type="ARBA" id="ARBA00044633"/>
    </source>
</evidence>
<comment type="caution">
    <text evidence="9">The sequence shown here is derived from an EMBL/GenBank/DDBJ whole genome shotgun (WGS) entry which is preliminary data.</text>
</comment>
<feature type="active site" description="Proton acceptor" evidence="7">
    <location>
        <position position="302"/>
    </location>
</feature>
<feature type="binding site" evidence="7">
    <location>
        <position position="375"/>
    </location>
    <ligand>
        <name>phosphoenolpyruvate</name>
        <dbReference type="ChEBI" id="CHEBI:58702"/>
    </ligand>
</feature>
<evidence type="ECO:0000313" key="9">
    <source>
        <dbReference type="EMBL" id="HIR56983.1"/>
    </source>
</evidence>
<accession>A0A9D1DQB3</accession>
<keyword evidence="4 7" id="KW-0808">Transferase</keyword>
<dbReference type="EMBL" id="DVHF01000054">
    <property type="protein sequence ID" value="HIR56983.1"/>
    <property type="molecule type" value="Genomic_DNA"/>
</dbReference>
<feature type="binding site" evidence="7">
    <location>
        <position position="21"/>
    </location>
    <ligand>
        <name>phosphoenolpyruvate</name>
        <dbReference type="ChEBI" id="CHEBI:58702"/>
    </ligand>
</feature>
<dbReference type="SUPFAM" id="SSF55205">
    <property type="entry name" value="EPT/RTPC-like"/>
    <property type="match status" value="1"/>
</dbReference>
<protein>
    <recommendedName>
        <fullName evidence="7">3-phosphoshikimate 1-carboxyvinyltransferase</fullName>
        <ecNumber evidence="7">2.5.1.19</ecNumber>
    </recommendedName>
    <alternativeName>
        <fullName evidence="7">5-enolpyruvylshikimate-3-phosphate synthase</fullName>
        <shortName evidence="7">EPSP synthase</shortName>
        <shortName evidence="7">EPSPS</shortName>
    </alternativeName>
</protein>
<dbReference type="NCBIfam" id="TIGR01356">
    <property type="entry name" value="aroA"/>
    <property type="match status" value="1"/>
</dbReference>
<dbReference type="PROSITE" id="PS00885">
    <property type="entry name" value="EPSP_SYNTHASE_2"/>
    <property type="match status" value="1"/>
</dbReference>
<feature type="binding site" evidence="7">
    <location>
        <position position="21"/>
    </location>
    <ligand>
        <name>3-phosphoshikimate</name>
        <dbReference type="ChEBI" id="CHEBI:145989"/>
    </ligand>
</feature>
<dbReference type="InterPro" id="IPR006264">
    <property type="entry name" value="EPSP_synthase"/>
</dbReference>
<comment type="function">
    <text evidence="7">Catalyzes the transfer of the enolpyruvyl moiety of phosphoenolpyruvate (PEP) to the 5-hydroxyl of shikimate-3-phosphate (S3P) to produce enolpyruvyl shikimate-3-phosphate and inorganic phosphate.</text>
</comment>
<comment type="caution">
    <text evidence="7">Lacks conserved residue(s) required for the propagation of feature annotation.</text>
</comment>
<feature type="binding site" evidence="7">
    <location>
        <position position="91"/>
    </location>
    <ligand>
        <name>phosphoenolpyruvate</name>
        <dbReference type="ChEBI" id="CHEBI:58702"/>
    </ligand>
</feature>
<evidence type="ECO:0000256" key="2">
    <source>
        <dbReference type="ARBA" id="ARBA00009948"/>
    </source>
</evidence>
<comment type="pathway">
    <text evidence="1 7">Metabolic intermediate biosynthesis; chorismate biosynthesis; chorismate from D-erythrose 4-phosphate and phosphoenolpyruvate: step 6/7.</text>
</comment>
<comment type="subunit">
    <text evidence="7">Monomer.</text>
</comment>
<gene>
    <name evidence="7 9" type="primary">aroA</name>
    <name evidence="9" type="ORF">IAA54_04885</name>
</gene>
<feature type="binding site" evidence="7">
    <location>
        <position position="302"/>
    </location>
    <ligand>
        <name>3-phosphoshikimate</name>
        <dbReference type="ChEBI" id="CHEBI:145989"/>
    </ligand>
</feature>
<dbReference type="EC" id="2.5.1.19" evidence="7"/>
<name>A0A9D1DQB3_9FIRM</name>
<dbReference type="InterPro" id="IPR023193">
    <property type="entry name" value="EPSP_synthase_CS"/>
</dbReference>
<keyword evidence="7" id="KW-0963">Cytoplasm</keyword>
<reference evidence="9" key="1">
    <citation type="submission" date="2020-10" db="EMBL/GenBank/DDBJ databases">
        <authorList>
            <person name="Gilroy R."/>
        </authorList>
    </citation>
    <scope>NUCLEOTIDE SEQUENCE</scope>
    <source>
        <strain evidence="9">ChiSjej1B19-7085</strain>
    </source>
</reference>
<feature type="domain" description="Enolpyruvate transferase" evidence="8">
    <location>
        <begin position="8"/>
        <end position="409"/>
    </location>
</feature>
<feature type="binding site" evidence="7">
    <location>
        <position position="401"/>
    </location>
    <ligand>
        <name>phosphoenolpyruvate</name>
        <dbReference type="ChEBI" id="CHEBI:58702"/>
    </ligand>
</feature>
<sequence>MSTAILSPSRLTGAVQAPPSKSAAHRALICAALSRGVCRVKNISASQDMQATLRAVRAMGIHAELEHDSVSLAPAQIQPDLPVTVDCGESGSTLRFFIPIFAALGIPAVFTGEGRLPERPIGIYLDLLPAHGVSCRTEGGLPLEISGRLEPGIFELPGNVSSQFITGLLFALPLLGGDSGIRLTTPLESAGYVEMTLAVLRDFGISVEQTADGWRVPGGQSYCAQDYEVEGDWSQAAFFLAAGALGGDLAISGLRPDSCQGDRAARDLFAQFGAQITEENGLLHVRPGDLHGIDIDASQIPDLVPILAATAALAQGHTSIHHAERLRIKESDRLAAMAAELTRLGARIQETPGGLEIDGVPSLCGGDVSGWNDHRVVMSLAIAALRAEGETRISDAQSVRKSYPDFFEVYQKLGGIAHVVSMG</sequence>
<evidence type="ECO:0000256" key="1">
    <source>
        <dbReference type="ARBA" id="ARBA00004811"/>
    </source>
</evidence>
<evidence type="ECO:0000313" key="10">
    <source>
        <dbReference type="Proteomes" id="UP000886785"/>
    </source>
</evidence>
<evidence type="ECO:0000256" key="5">
    <source>
        <dbReference type="ARBA" id="ARBA00023141"/>
    </source>
</evidence>
<keyword evidence="5 7" id="KW-0057">Aromatic amino acid biosynthesis</keyword>
<dbReference type="InterPro" id="IPR013792">
    <property type="entry name" value="RNA3'P_cycl/enolpyr_Trfase_a/b"/>
</dbReference>
<keyword evidence="3 7" id="KW-0028">Amino-acid biosynthesis</keyword>
<feature type="binding site" evidence="7">
    <location>
        <position position="163"/>
    </location>
    <ligand>
        <name>phosphoenolpyruvate</name>
        <dbReference type="ChEBI" id="CHEBI:58702"/>
    </ligand>
</feature>
<comment type="similarity">
    <text evidence="2 7">Belongs to the EPSP synthase family.</text>
</comment>
<dbReference type="GO" id="GO:0008652">
    <property type="term" value="P:amino acid biosynthetic process"/>
    <property type="evidence" value="ECO:0007669"/>
    <property type="project" value="UniProtKB-KW"/>
</dbReference>
<dbReference type="GO" id="GO:0003866">
    <property type="term" value="F:3-phosphoshikimate 1-carboxyvinyltransferase activity"/>
    <property type="evidence" value="ECO:0007669"/>
    <property type="project" value="UniProtKB-UniRule"/>
</dbReference>
<comment type="catalytic activity">
    <reaction evidence="6">
        <text>3-phosphoshikimate + phosphoenolpyruvate = 5-O-(1-carboxyvinyl)-3-phosphoshikimate + phosphate</text>
        <dbReference type="Rhea" id="RHEA:21256"/>
        <dbReference type="ChEBI" id="CHEBI:43474"/>
        <dbReference type="ChEBI" id="CHEBI:57701"/>
        <dbReference type="ChEBI" id="CHEBI:58702"/>
        <dbReference type="ChEBI" id="CHEBI:145989"/>
        <dbReference type="EC" id="2.5.1.19"/>
    </reaction>
    <physiologicalReaction direction="left-to-right" evidence="6">
        <dbReference type="Rhea" id="RHEA:21257"/>
    </physiologicalReaction>
</comment>
<dbReference type="PANTHER" id="PTHR21090">
    <property type="entry name" value="AROM/DEHYDROQUINATE SYNTHASE"/>
    <property type="match status" value="1"/>
</dbReference>
<evidence type="ECO:0000256" key="3">
    <source>
        <dbReference type="ARBA" id="ARBA00022605"/>
    </source>
</evidence>
<dbReference type="InterPro" id="IPR001986">
    <property type="entry name" value="Enolpyruvate_Tfrase_dom"/>
</dbReference>
<evidence type="ECO:0000259" key="8">
    <source>
        <dbReference type="Pfam" id="PF00275"/>
    </source>
</evidence>
<dbReference type="GO" id="GO:0009073">
    <property type="term" value="P:aromatic amino acid family biosynthetic process"/>
    <property type="evidence" value="ECO:0007669"/>
    <property type="project" value="UniProtKB-KW"/>
</dbReference>
<dbReference type="Gene3D" id="3.65.10.10">
    <property type="entry name" value="Enolpyruvate transferase domain"/>
    <property type="match status" value="2"/>
</dbReference>
<feature type="binding site" evidence="7">
    <location>
        <position position="161"/>
    </location>
    <ligand>
        <name>3-phosphoshikimate</name>
        <dbReference type="ChEBI" id="CHEBI:145989"/>
    </ligand>
</feature>
<dbReference type="GO" id="GO:0005737">
    <property type="term" value="C:cytoplasm"/>
    <property type="evidence" value="ECO:0007669"/>
    <property type="project" value="UniProtKB-SubCell"/>
</dbReference>
<feature type="binding site" evidence="7">
    <location>
        <position position="119"/>
    </location>
    <ligand>
        <name>phosphoenolpyruvate</name>
        <dbReference type="ChEBI" id="CHEBI:58702"/>
    </ligand>
</feature>
<feature type="binding site" evidence="7">
    <location>
        <position position="22"/>
    </location>
    <ligand>
        <name>3-phosphoshikimate</name>
        <dbReference type="ChEBI" id="CHEBI:145989"/>
    </ligand>
</feature>
<organism evidence="9 10">
    <name type="scientific">Candidatus Gallacutalibacter pullicola</name>
    <dbReference type="NCBI Taxonomy" id="2840830"/>
    <lineage>
        <taxon>Bacteria</taxon>
        <taxon>Bacillati</taxon>
        <taxon>Bacillota</taxon>
        <taxon>Clostridia</taxon>
        <taxon>Eubacteriales</taxon>
        <taxon>Candidatus Gallacutalibacter</taxon>
    </lineage>
</organism>
<proteinExistence type="inferred from homology"/>
<dbReference type="Proteomes" id="UP000886785">
    <property type="component" value="Unassembled WGS sequence"/>
</dbReference>
<evidence type="ECO:0000256" key="4">
    <source>
        <dbReference type="ARBA" id="ARBA00022679"/>
    </source>
</evidence>
<comment type="subcellular location">
    <subcellularLocation>
        <location evidence="7">Cytoplasm</location>
    </subcellularLocation>
</comment>
<reference evidence="9" key="2">
    <citation type="journal article" date="2021" name="PeerJ">
        <title>Extensive microbial diversity within the chicken gut microbiome revealed by metagenomics and culture.</title>
        <authorList>
            <person name="Gilroy R."/>
            <person name="Ravi A."/>
            <person name="Getino M."/>
            <person name="Pursley I."/>
            <person name="Horton D.L."/>
            <person name="Alikhan N.F."/>
            <person name="Baker D."/>
            <person name="Gharbi K."/>
            <person name="Hall N."/>
            <person name="Watson M."/>
            <person name="Adriaenssens E.M."/>
            <person name="Foster-Nyarko E."/>
            <person name="Jarju S."/>
            <person name="Secka A."/>
            <person name="Antonio M."/>
            <person name="Oren A."/>
            <person name="Chaudhuri R.R."/>
            <person name="La Ragione R."/>
            <person name="Hildebrand F."/>
            <person name="Pallen M.J."/>
        </authorList>
    </citation>
    <scope>NUCLEOTIDE SEQUENCE</scope>
    <source>
        <strain evidence="9">ChiSjej1B19-7085</strain>
    </source>
</reference>
<feature type="binding site" evidence="7">
    <location>
        <position position="26"/>
    </location>
    <ligand>
        <name>3-phosphoshikimate</name>
        <dbReference type="ChEBI" id="CHEBI:145989"/>
    </ligand>
</feature>
<dbReference type="InterPro" id="IPR036968">
    <property type="entry name" value="Enolpyruvate_Tfrase_sf"/>
</dbReference>